<dbReference type="InterPro" id="IPR011722">
    <property type="entry name" value="Hemimethylated_DNA-bd_dom"/>
</dbReference>
<dbReference type="OrthoDB" id="28868at2759"/>
<sequence length="575" mass="65709">MGRHLHELPDEILHSILRFSSPTSSIALGQTARKFQRITNEPLLWRFYCQSLFTFWDKRHELPKMLASPVYSVNWKQLYVMRHIMDSSITQTLNSILSSQTGRIEKFEVIINFGYDAKDTLIRHSLAINEDDCLARSNAILGCLHRNIALLEWFKLRNGGPVPLERALGVFDLFIPESGISDLDDITLMLNKIVLQLQAEHPAIECLTPREKALVIASNLRANHLTGMASGRDYLNLEHSFLGMALNGPSHNSLPLISAAIYCYVAQKFGLNARPCCFPLHVHVIITPEPGTDLDGNILIGDSKSDPMYVDPFRSSNETAVSDLQSQLNFLGASVFEHSNFLGESLTSEVVLRCAKNILNSTQDTTRSSQQLMSPNAVGAKYAALWSIILFASSRPTELRQYLPWLTELFATDFPFDVFLIERHALPLFWGLVDYEHLLETLRVMRTVDKIPKQVKVRTSRQKNIRYRVGQVFRHRRYNYRAIITGWDAECSAGEQWMMRMGIDRLQAGRHQSFYHTLVEDRSVRYVAEENIEIVTPRISDLPPTLSVVAGKHFRKWDEKTRTFVSNIRDEYPDD</sequence>
<dbReference type="Proteomes" id="UP000243515">
    <property type="component" value="Unassembled WGS sequence"/>
</dbReference>
<dbReference type="SMART" id="SM00992">
    <property type="entry name" value="YccV-like"/>
    <property type="match status" value="1"/>
</dbReference>
<protein>
    <recommendedName>
        <fullName evidence="1">F-box domain-containing protein</fullName>
    </recommendedName>
</protein>
<dbReference type="Pfam" id="PF12937">
    <property type="entry name" value="F-box-like"/>
    <property type="match status" value="1"/>
</dbReference>
<keyword evidence="3" id="KW-1185">Reference proteome</keyword>
<dbReference type="Gene3D" id="2.30.30.390">
    <property type="entry name" value="Hemimethylated DNA-binding domain"/>
    <property type="match status" value="1"/>
</dbReference>
<dbReference type="Pfam" id="PF13369">
    <property type="entry name" value="Transglut_core2"/>
    <property type="match status" value="1"/>
</dbReference>
<dbReference type="EMBL" id="NPHW01005577">
    <property type="protein sequence ID" value="OXV06628.1"/>
    <property type="molecule type" value="Genomic_DNA"/>
</dbReference>
<name>A0A232LRI2_9EURO</name>
<dbReference type="PROSITE" id="PS50181">
    <property type="entry name" value="FBOX"/>
    <property type="match status" value="1"/>
</dbReference>
<feature type="domain" description="F-box" evidence="1">
    <location>
        <begin position="2"/>
        <end position="48"/>
    </location>
</feature>
<evidence type="ECO:0000313" key="2">
    <source>
        <dbReference type="EMBL" id="OXV06628.1"/>
    </source>
</evidence>
<reference evidence="2 3" key="1">
    <citation type="journal article" date="2015" name="Environ. Microbiol.">
        <title>Metagenome sequence of Elaphomyces granulatus from sporocarp tissue reveals Ascomycota ectomycorrhizal fingerprints of genome expansion and a Proteobacteria-rich microbiome.</title>
        <authorList>
            <person name="Quandt C.A."/>
            <person name="Kohler A."/>
            <person name="Hesse C.N."/>
            <person name="Sharpton T.J."/>
            <person name="Martin F."/>
            <person name="Spatafora J.W."/>
        </authorList>
    </citation>
    <scope>NUCLEOTIDE SEQUENCE [LARGE SCALE GENOMIC DNA]</scope>
    <source>
        <strain evidence="2 3">OSC145934</strain>
    </source>
</reference>
<proteinExistence type="predicted"/>
<dbReference type="Pfam" id="PF08755">
    <property type="entry name" value="YccV-like"/>
    <property type="match status" value="1"/>
</dbReference>
<dbReference type="SUPFAM" id="SSF81383">
    <property type="entry name" value="F-box domain"/>
    <property type="match status" value="1"/>
</dbReference>
<dbReference type="InterPro" id="IPR036047">
    <property type="entry name" value="F-box-like_dom_sf"/>
</dbReference>
<dbReference type="AlphaFoldDB" id="A0A232LRI2"/>
<accession>A0A232LRI2</accession>
<dbReference type="Gene3D" id="1.20.1280.50">
    <property type="match status" value="1"/>
</dbReference>
<dbReference type="GO" id="GO:0003677">
    <property type="term" value="F:DNA binding"/>
    <property type="evidence" value="ECO:0007669"/>
    <property type="project" value="InterPro"/>
</dbReference>
<dbReference type="InterPro" id="IPR001810">
    <property type="entry name" value="F-box_dom"/>
</dbReference>
<dbReference type="PANTHER" id="PTHR31350:SF27">
    <property type="entry name" value="HEMIMETHYLATED DNA-BINDING DOMAIN-CONTAINING PROTEIN"/>
    <property type="match status" value="1"/>
</dbReference>
<dbReference type="SUPFAM" id="SSF141255">
    <property type="entry name" value="YccV-like"/>
    <property type="match status" value="1"/>
</dbReference>
<evidence type="ECO:0000259" key="1">
    <source>
        <dbReference type="PROSITE" id="PS50181"/>
    </source>
</evidence>
<dbReference type="InterPro" id="IPR036623">
    <property type="entry name" value="Hemimethylated_DNA-bd_sf"/>
</dbReference>
<dbReference type="InterPro" id="IPR032698">
    <property type="entry name" value="SirB1_N"/>
</dbReference>
<organism evidence="2 3">
    <name type="scientific">Elaphomyces granulatus</name>
    <dbReference type="NCBI Taxonomy" id="519963"/>
    <lineage>
        <taxon>Eukaryota</taxon>
        <taxon>Fungi</taxon>
        <taxon>Dikarya</taxon>
        <taxon>Ascomycota</taxon>
        <taxon>Pezizomycotina</taxon>
        <taxon>Eurotiomycetes</taxon>
        <taxon>Eurotiomycetidae</taxon>
        <taxon>Eurotiales</taxon>
        <taxon>Elaphomycetaceae</taxon>
        <taxon>Elaphomyces</taxon>
    </lineage>
</organism>
<dbReference type="NCBIfam" id="TIGR02097">
    <property type="entry name" value="yccV"/>
    <property type="match status" value="1"/>
</dbReference>
<evidence type="ECO:0000313" key="3">
    <source>
        <dbReference type="Proteomes" id="UP000243515"/>
    </source>
</evidence>
<comment type="caution">
    <text evidence="2">The sequence shown here is derived from an EMBL/GenBank/DDBJ whole genome shotgun (WGS) entry which is preliminary data.</text>
</comment>
<gene>
    <name evidence="2" type="ORF">Egran_05607</name>
</gene>
<dbReference type="PANTHER" id="PTHR31350">
    <property type="entry name" value="SI:DKEY-261L7.2"/>
    <property type="match status" value="1"/>
</dbReference>